<dbReference type="PANTHER" id="PTHR27002:SF1040">
    <property type="entry name" value="OS07G0538400 PROTEIN"/>
    <property type="match status" value="1"/>
</dbReference>
<dbReference type="EMBL" id="BQKI01000018">
    <property type="protein sequence ID" value="GJN11510.1"/>
    <property type="molecule type" value="Genomic_DNA"/>
</dbReference>
<proteinExistence type="predicted"/>
<evidence type="ECO:0000313" key="7">
    <source>
        <dbReference type="Proteomes" id="UP001054889"/>
    </source>
</evidence>
<keyword evidence="4" id="KW-0418">Kinase</keyword>
<dbReference type="GO" id="GO:0005886">
    <property type="term" value="C:plasma membrane"/>
    <property type="evidence" value="ECO:0007669"/>
    <property type="project" value="TreeGrafter"/>
</dbReference>
<dbReference type="Proteomes" id="UP001054889">
    <property type="component" value="Unassembled WGS sequence"/>
</dbReference>
<evidence type="ECO:0000256" key="5">
    <source>
        <dbReference type="ARBA" id="ARBA00022840"/>
    </source>
</evidence>
<organism evidence="6 7">
    <name type="scientific">Eleusine coracana subsp. coracana</name>
    <dbReference type="NCBI Taxonomy" id="191504"/>
    <lineage>
        <taxon>Eukaryota</taxon>
        <taxon>Viridiplantae</taxon>
        <taxon>Streptophyta</taxon>
        <taxon>Embryophyta</taxon>
        <taxon>Tracheophyta</taxon>
        <taxon>Spermatophyta</taxon>
        <taxon>Magnoliopsida</taxon>
        <taxon>Liliopsida</taxon>
        <taxon>Poales</taxon>
        <taxon>Poaceae</taxon>
        <taxon>PACMAD clade</taxon>
        <taxon>Chloridoideae</taxon>
        <taxon>Cynodonteae</taxon>
        <taxon>Eleusininae</taxon>
        <taxon>Eleusine</taxon>
    </lineage>
</organism>
<evidence type="ECO:0008006" key="8">
    <source>
        <dbReference type="Google" id="ProtNLM"/>
    </source>
</evidence>
<dbReference type="GO" id="GO:0005524">
    <property type="term" value="F:ATP binding"/>
    <property type="evidence" value="ECO:0007669"/>
    <property type="project" value="UniProtKB-KW"/>
</dbReference>
<dbReference type="Gene3D" id="1.10.510.10">
    <property type="entry name" value="Transferase(Phosphotransferase) domain 1"/>
    <property type="match status" value="1"/>
</dbReference>
<reference evidence="6" key="2">
    <citation type="submission" date="2021-12" db="EMBL/GenBank/DDBJ databases">
        <title>Resequencing data analysis of finger millet.</title>
        <authorList>
            <person name="Hatakeyama M."/>
            <person name="Aluri S."/>
            <person name="Balachadran M.T."/>
            <person name="Sivarajan S.R."/>
            <person name="Poveda L."/>
            <person name="Shimizu-Inatsugi R."/>
            <person name="Schlapbach R."/>
            <person name="Sreeman S.M."/>
            <person name="Shimizu K.K."/>
        </authorList>
    </citation>
    <scope>NUCLEOTIDE SEQUENCE</scope>
</reference>
<accession>A0AAV5DM41</accession>
<name>A0AAV5DM41_ELECO</name>
<keyword evidence="1" id="KW-0723">Serine/threonine-protein kinase</keyword>
<keyword evidence="3" id="KW-0547">Nucleotide-binding</keyword>
<comment type="caution">
    <text evidence="6">The sequence shown here is derived from an EMBL/GenBank/DDBJ whole genome shotgun (WGS) entry which is preliminary data.</text>
</comment>
<dbReference type="InterPro" id="IPR011009">
    <property type="entry name" value="Kinase-like_dom_sf"/>
</dbReference>
<dbReference type="GO" id="GO:0004674">
    <property type="term" value="F:protein serine/threonine kinase activity"/>
    <property type="evidence" value="ECO:0007669"/>
    <property type="project" value="UniProtKB-KW"/>
</dbReference>
<sequence>MINDNNLGHTSRACVVLIYSERPPARRGDISKADVAELEAGRGGTEERARAGVRLKHKNLIRLVIGVCLDEQERLLVYEYRTNRSLDLILFGSDENDEERRGLLDWEQGYRIVNGIARGFAVPP</sequence>
<evidence type="ECO:0000256" key="1">
    <source>
        <dbReference type="ARBA" id="ARBA00022527"/>
    </source>
</evidence>
<evidence type="ECO:0000256" key="3">
    <source>
        <dbReference type="ARBA" id="ARBA00022741"/>
    </source>
</evidence>
<evidence type="ECO:0000256" key="2">
    <source>
        <dbReference type="ARBA" id="ARBA00022679"/>
    </source>
</evidence>
<reference evidence="6" key="1">
    <citation type="journal article" date="2018" name="DNA Res.">
        <title>Multiple hybrid de novo genome assembly of finger millet, an orphan allotetraploid crop.</title>
        <authorList>
            <person name="Hatakeyama M."/>
            <person name="Aluri S."/>
            <person name="Balachadran M.T."/>
            <person name="Sivarajan S.R."/>
            <person name="Patrignani A."/>
            <person name="Gruter S."/>
            <person name="Poveda L."/>
            <person name="Shimizu-Inatsugi R."/>
            <person name="Baeten J."/>
            <person name="Francoijs K.J."/>
            <person name="Nataraja K.N."/>
            <person name="Reddy Y.A.N."/>
            <person name="Phadnis S."/>
            <person name="Ravikumar R.L."/>
            <person name="Schlapbach R."/>
            <person name="Sreeman S.M."/>
            <person name="Shimizu K.K."/>
        </authorList>
    </citation>
    <scope>NUCLEOTIDE SEQUENCE</scope>
</reference>
<evidence type="ECO:0000313" key="6">
    <source>
        <dbReference type="EMBL" id="GJN11510.1"/>
    </source>
</evidence>
<keyword evidence="5" id="KW-0067">ATP-binding</keyword>
<protein>
    <recommendedName>
        <fullName evidence="8">Protein kinase domain-containing protein</fullName>
    </recommendedName>
</protein>
<dbReference type="SUPFAM" id="SSF56112">
    <property type="entry name" value="Protein kinase-like (PK-like)"/>
    <property type="match status" value="1"/>
</dbReference>
<keyword evidence="2" id="KW-0808">Transferase</keyword>
<gene>
    <name evidence="6" type="primary">ga29709</name>
    <name evidence="6" type="ORF">PR202_ga29709</name>
</gene>
<evidence type="ECO:0000256" key="4">
    <source>
        <dbReference type="ARBA" id="ARBA00022777"/>
    </source>
</evidence>
<keyword evidence="7" id="KW-1185">Reference proteome</keyword>
<dbReference type="AlphaFoldDB" id="A0AAV5DM41"/>
<dbReference type="PANTHER" id="PTHR27002">
    <property type="entry name" value="RECEPTOR-LIKE SERINE/THREONINE-PROTEIN KINASE SD1-8"/>
    <property type="match status" value="1"/>
</dbReference>